<dbReference type="GO" id="GO:0003824">
    <property type="term" value="F:catalytic activity"/>
    <property type="evidence" value="ECO:0007669"/>
    <property type="project" value="InterPro"/>
</dbReference>
<dbReference type="InterPro" id="IPR023631">
    <property type="entry name" value="Amidase_dom"/>
</dbReference>
<dbReference type="Gene3D" id="3.90.1300.10">
    <property type="entry name" value="Amidase signature (AS) domain"/>
    <property type="match status" value="1"/>
</dbReference>
<dbReference type="PANTHER" id="PTHR11895">
    <property type="entry name" value="TRANSAMIDASE"/>
    <property type="match status" value="1"/>
</dbReference>
<dbReference type="EMBL" id="AP022593">
    <property type="protein sequence ID" value="BBY49165.1"/>
    <property type="molecule type" value="Genomic_DNA"/>
</dbReference>
<name>A0A7I7RZL8_9MYCO</name>
<dbReference type="Proteomes" id="UP000467428">
    <property type="component" value="Chromosome"/>
</dbReference>
<reference evidence="2 3" key="1">
    <citation type="journal article" date="2019" name="Emerg. Microbes Infect.">
        <title>Comprehensive subspecies identification of 175 nontuberculous mycobacteria species based on 7547 genomic profiles.</title>
        <authorList>
            <person name="Matsumoto Y."/>
            <person name="Kinjo T."/>
            <person name="Motooka D."/>
            <person name="Nabeya D."/>
            <person name="Jung N."/>
            <person name="Uechi K."/>
            <person name="Horii T."/>
            <person name="Iida T."/>
            <person name="Fujita J."/>
            <person name="Nakamura S."/>
        </authorList>
    </citation>
    <scope>NUCLEOTIDE SEQUENCE [LARGE SCALE GENOMIC DNA]</scope>
    <source>
        <strain evidence="2 3">JCM 18538</strain>
    </source>
</reference>
<gene>
    <name evidence="2" type="ORF">MARA_26330</name>
</gene>
<dbReference type="RefSeq" id="WP_163918844.1">
    <property type="nucleotide sequence ID" value="NZ_AP022593.1"/>
</dbReference>
<evidence type="ECO:0000313" key="3">
    <source>
        <dbReference type="Proteomes" id="UP000467428"/>
    </source>
</evidence>
<proteinExistence type="predicted"/>
<accession>A0A7I7RZL8</accession>
<dbReference type="Pfam" id="PF01425">
    <property type="entry name" value="Amidase"/>
    <property type="match status" value="1"/>
</dbReference>
<keyword evidence="3" id="KW-1185">Reference proteome</keyword>
<dbReference type="KEGG" id="marz:MARA_26330"/>
<dbReference type="SUPFAM" id="SSF75304">
    <property type="entry name" value="Amidase signature (AS) enzymes"/>
    <property type="match status" value="1"/>
</dbReference>
<dbReference type="PANTHER" id="PTHR11895:SF176">
    <property type="entry name" value="AMIDASE AMID-RELATED"/>
    <property type="match status" value="1"/>
</dbReference>
<organism evidence="2 3">
    <name type="scientific">Mycolicibacterium arabiense</name>
    <dbReference type="NCBI Taxonomy" id="1286181"/>
    <lineage>
        <taxon>Bacteria</taxon>
        <taxon>Bacillati</taxon>
        <taxon>Actinomycetota</taxon>
        <taxon>Actinomycetes</taxon>
        <taxon>Mycobacteriales</taxon>
        <taxon>Mycobacteriaceae</taxon>
        <taxon>Mycolicibacterium</taxon>
    </lineage>
</organism>
<evidence type="ECO:0000313" key="2">
    <source>
        <dbReference type="EMBL" id="BBY49165.1"/>
    </source>
</evidence>
<evidence type="ECO:0000259" key="1">
    <source>
        <dbReference type="Pfam" id="PF01425"/>
    </source>
</evidence>
<dbReference type="InterPro" id="IPR036928">
    <property type="entry name" value="AS_sf"/>
</dbReference>
<feature type="domain" description="Amidase" evidence="1">
    <location>
        <begin position="13"/>
        <end position="410"/>
    </location>
</feature>
<protein>
    <recommendedName>
        <fullName evidence="1">Amidase domain-containing protein</fullName>
    </recommendedName>
</protein>
<dbReference type="AlphaFoldDB" id="A0A7I7RZL8"/>
<dbReference type="InterPro" id="IPR000120">
    <property type="entry name" value="Amidase"/>
</dbReference>
<sequence>MESPNGVARDACERALARTADAAARSTMITVTHERARREADRSGGRRRDDALFGPLDGVPVVWKDLFDVAGTVTTCGSASLADDPPARADSALVRRCASLGMVTVGKTNLSEFAFSGLGINRRFGTPVNPVDPALVPGGSSSGSAVAVALGIAPFAIGTDTSGSVRVPAAFSGCVGYRASRFRYGEHDFRPLSPTLDSVGLLARSVADVRLLDRLLVGRDGRVPAVRRAVVPSGEWLDDCTPAVRSSFDSAVETLRAGGADVTVEHVESMTRAQELLDAHGTIVGADAYATYGALLSTSANIEPATARRLARNADVAQSVRPVRSAMAPLRARFAAELAGAVLLCPTVRHEPPRIDDLLASDEVYDACNASTLRTTMVLSYLGACGLTLPMPGPMGLLVSAPDGDDDVVLAAAAEMERLTRYPSASAARPADAWPS</sequence>
<geneLocation type="plasmid" evidence="3">
    <name>pjcm18538 dna</name>
</geneLocation>